<evidence type="ECO:0000313" key="1">
    <source>
        <dbReference type="EMBL" id="GGX52264.1"/>
    </source>
</evidence>
<gene>
    <name evidence="1" type="ORF">GCM10007392_19490</name>
</gene>
<accession>A0A918K8D8</accession>
<dbReference type="RefSeq" id="WP_189608355.1">
    <property type="nucleotide sequence ID" value="NZ_BMXR01000004.1"/>
</dbReference>
<dbReference type="EMBL" id="BMXR01000004">
    <property type="protein sequence ID" value="GGX52264.1"/>
    <property type="molecule type" value="Genomic_DNA"/>
</dbReference>
<dbReference type="AlphaFoldDB" id="A0A918K8D8"/>
<reference evidence="1" key="2">
    <citation type="submission" date="2020-09" db="EMBL/GenBank/DDBJ databases">
        <authorList>
            <person name="Sun Q."/>
            <person name="Kim S."/>
        </authorList>
    </citation>
    <scope>NUCLEOTIDE SEQUENCE</scope>
    <source>
        <strain evidence="1">KCTC 22169</strain>
    </source>
</reference>
<dbReference type="Proteomes" id="UP000626148">
    <property type="component" value="Unassembled WGS sequence"/>
</dbReference>
<proteinExistence type="predicted"/>
<reference evidence="1" key="1">
    <citation type="journal article" date="2014" name="Int. J. Syst. Evol. Microbiol.">
        <title>Complete genome sequence of Corynebacterium casei LMG S-19264T (=DSM 44701T), isolated from a smear-ripened cheese.</title>
        <authorList>
            <consortium name="US DOE Joint Genome Institute (JGI-PGF)"/>
            <person name="Walter F."/>
            <person name="Albersmeier A."/>
            <person name="Kalinowski J."/>
            <person name="Ruckert C."/>
        </authorList>
    </citation>
    <scope>NUCLEOTIDE SEQUENCE</scope>
    <source>
        <strain evidence="1">KCTC 22169</strain>
    </source>
</reference>
<sequence>MDRHHTLTDLVEQTAGKINALDDLADEAGKLGAFDVAGKMRLGQQAQVIAQELAGLQLEFMRGVVDALKAQGVADV</sequence>
<organism evidence="1 2">
    <name type="scientific">Saccharospirillum salsuginis</name>
    <dbReference type="NCBI Taxonomy" id="418750"/>
    <lineage>
        <taxon>Bacteria</taxon>
        <taxon>Pseudomonadati</taxon>
        <taxon>Pseudomonadota</taxon>
        <taxon>Gammaproteobacteria</taxon>
        <taxon>Oceanospirillales</taxon>
        <taxon>Saccharospirillaceae</taxon>
        <taxon>Saccharospirillum</taxon>
    </lineage>
</organism>
<evidence type="ECO:0000313" key="2">
    <source>
        <dbReference type="Proteomes" id="UP000626148"/>
    </source>
</evidence>
<protein>
    <submittedName>
        <fullName evidence="1">Uncharacterized protein</fullName>
    </submittedName>
</protein>
<keyword evidence="2" id="KW-1185">Reference proteome</keyword>
<comment type="caution">
    <text evidence="1">The sequence shown here is derived from an EMBL/GenBank/DDBJ whole genome shotgun (WGS) entry which is preliminary data.</text>
</comment>
<name>A0A918K8D8_9GAMM</name>